<dbReference type="InterPro" id="IPR050638">
    <property type="entry name" value="AA-Vitamin_Transporters"/>
</dbReference>
<feature type="transmembrane region" description="Helical" evidence="6">
    <location>
        <begin position="216"/>
        <end position="236"/>
    </location>
</feature>
<evidence type="ECO:0000256" key="3">
    <source>
        <dbReference type="ARBA" id="ARBA00022692"/>
    </source>
</evidence>
<accession>A0A2Z6E220</accession>
<reference evidence="9" key="2">
    <citation type="submission" date="2018-06" db="EMBL/GenBank/DDBJ databases">
        <title>Genome sequence of Rhodanobacteraceae bacterium strain Dysh456.</title>
        <authorList>
            <person name="Fukui M."/>
        </authorList>
    </citation>
    <scope>NUCLEOTIDE SEQUENCE [LARGE SCALE GENOMIC DNA]</scope>
    <source>
        <strain evidence="9">Dysh456</strain>
    </source>
</reference>
<dbReference type="Gene3D" id="1.10.3730.20">
    <property type="match status" value="1"/>
</dbReference>
<evidence type="ECO:0000256" key="4">
    <source>
        <dbReference type="ARBA" id="ARBA00022989"/>
    </source>
</evidence>
<comment type="subcellular location">
    <subcellularLocation>
        <location evidence="1">Membrane</location>
        <topology evidence="1">Multi-pass membrane protein</topology>
    </subcellularLocation>
</comment>
<feature type="transmembrane region" description="Helical" evidence="6">
    <location>
        <begin position="243"/>
        <end position="263"/>
    </location>
</feature>
<dbReference type="EMBL" id="AP018560">
    <property type="protein sequence ID" value="BBD78977.1"/>
    <property type="molecule type" value="Genomic_DNA"/>
</dbReference>
<feature type="transmembrane region" description="Helical" evidence="6">
    <location>
        <begin position="96"/>
        <end position="114"/>
    </location>
</feature>
<evidence type="ECO:0000313" key="8">
    <source>
        <dbReference type="EMBL" id="BBD78977.1"/>
    </source>
</evidence>
<evidence type="ECO:0000313" key="9">
    <source>
        <dbReference type="Proteomes" id="UP000270530"/>
    </source>
</evidence>
<dbReference type="Pfam" id="PF00892">
    <property type="entry name" value="EamA"/>
    <property type="match status" value="2"/>
</dbReference>
<dbReference type="SUPFAM" id="SSF103481">
    <property type="entry name" value="Multidrug resistance efflux transporter EmrE"/>
    <property type="match status" value="2"/>
</dbReference>
<organism evidence="8 9">
    <name type="scientific">Aerosticca soli</name>
    <dbReference type="NCBI Taxonomy" id="2010829"/>
    <lineage>
        <taxon>Bacteria</taxon>
        <taxon>Pseudomonadati</taxon>
        <taxon>Pseudomonadota</taxon>
        <taxon>Gammaproteobacteria</taxon>
        <taxon>Lysobacterales</taxon>
        <taxon>Rhodanobacteraceae</taxon>
        <taxon>Aerosticca</taxon>
    </lineage>
</organism>
<dbReference type="InterPro" id="IPR000620">
    <property type="entry name" value="EamA_dom"/>
</dbReference>
<dbReference type="OrthoDB" id="5430053at2"/>
<dbReference type="AlphaFoldDB" id="A0A2Z6E220"/>
<dbReference type="RefSeq" id="WP_126535974.1">
    <property type="nucleotide sequence ID" value="NZ_AP018560.1"/>
</dbReference>
<keyword evidence="3 6" id="KW-0812">Transmembrane</keyword>
<dbReference type="InterPro" id="IPR037185">
    <property type="entry name" value="EmrE-like"/>
</dbReference>
<gene>
    <name evidence="8" type="ORF">ALSL_0305</name>
</gene>
<feature type="transmembrane region" description="Helical" evidence="6">
    <location>
        <begin position="126"/>
        <end position="143"/>
    </location>
</feature>
<reference evidence="9" key="1">
    <citation type="submission" date="2018-04" db="EMBL/GenBank/DDBJ databases">
        <authorList>
            <person name="Watanabe M."/>
            <person name="Kojima H."/>
        </authorList>
    </citation>
    <scope>NUCLEOTIDE SEQUENCE [LARGE SCALE GENOMIC DNA]</scope>
    <source>
        <strain evidence="9">Dysh456</strain>
    </source>
</reference>
<dbReference type="PANTHER" id="PTHR32322:SF2">
    <property type="entry name" value="EAMA DOMAIN-CONTAINING PROTEIN"/>
    <property type="match status" value="1"/>
</dbReference>
<sequence>MAADPARRAAFVALPITVLIWALSWIVMKQALRWIGPFDFAALRYLLGSAVLFAALALTRQPLRPPPWLPTLAVGLCQTAAFQGLGQWALLDGGAGRVALLSYTMPFWAVLLAWPILGERPGRRQVAGLLFAGAGLLCILEPWHGLGQARSTVIALAGGVAWALGTVLSKRLLRRASVPVLTFTAWQMLAGALVLAAFACWVPQRPPQWGLPLFGALLYSGVLASSVAWALWLVVLRHLPTTVASLGSLGVPVTGVLLAWLLLGEQPDAWEGLGIALILAGLAAVSGVSLARPRA</sequence>
<dbReference type="GO" id="GO:0016020">
    <property type="term" value="C:membrane"/>
    <property type="evidence" value="ECO:0007669"/>
    <property type="project" value="UniProtKB-SubCell"/>
</dbReference>
<evidence type="ECO:0000259" key="7">
    <source>
        <dbReference type="Pfam" id="PF00892"/>
    </source>
</evidence>
<feature type="transmembrane region" description="Helical" evidence="6">
    <location>
        <begin position="9"/>
        <end position="28"/>
    </location>
</feature>
<evidence type="ECO:0000256" key="5">
    <source>
        <dbReference type="ARBA" id="ARBA00023136"/>
    </source>
</evidence>
<proteinExistence type="inferred from homology"/>
<feature type="domain" description="EamA" evidence="7">
    <location>
        <begin position="16"/>
        <end position="140"/>
    </location>
</feature>
<keyword evidence="4 6" id="KW-1133">Transmembrane helix</keyword>
<feature type="domain" description="EamA" evidence="7">
    <location>
        <begin position="154"/>
        <end position="286"/>
    </location>
</feature>
<feature type="transmembrane region" description="Helical" evidence="6">
    <location>
        <begin position="149"/>
        <end position="168"/>
    </location>
</feature>
<protein>
    <submittedName>
        <fullName evidence="8">Permease of the drug/metabolite transporter (DMT) superfamily</fullName>
    </submittedName>
</protein>
<name>A0A2Z6E220_9GAMM</name>
<feature type="transmembrane region" description="Helical" evidence="6">
    <location>
        <begin position="40"/>
        <end position="59"/>
    </location>
</feature>
<feature type="transmembrane region" description="Helical" evidence="6">
    <location>
        <begin position="269"/>
        <end position="291"/>
    </location>
</feature>
<keyword evidence="9" id="KW-1185">Reference proteome</keyword>
<keyword evidence="5 6" id="KW-0472">Membrane</keyword>
<dbReference type="KEGG" id="rbd:ALSL_0305"/>
<evidence type="ECO:0000256" key="2">
    <source>
        <dbReference type="ARBA" id="ARBA00007362"/>
    </source>
</evidence>
<dbReference type="PANTHER" id="PTHR32322">
    <property type="entry name" value="INNER MEMBRANE TRANSPORTER"/>
    <property type="match status" value="1"/>
</dbReference>
<comment type="similarity">
    <text evidence="2">Belongs to the EamA transporter family.</text>
</comment>
<dbReference type="Proteomes" id="UP000270530">
    <property type="component" value="Chromosome"/>
</dbReference>
<evidence type="ECO:0000256" key="6">
    <source>
        <dbReference type="SAM" id="Phobius"/>
    </source>
</evidence>
<evidence type="ECO:0000256" key="1">
    <source>
        <dbReference type="ARBA" id="ARBA00004141"/>
    </source>
</evidence>
<feature type="transmembrane region" description="Helical" evidence="6">
    <location>
        <begin position="180"/>
        <end position="204"/>
    </location>
</feature>